<accession>A0A239IG64</accession>
<evidence type="ECO:0000313" key="1">
    <source>
        <dbReference type="EMBL" id="SNS92529.1"/>
    </source>
</evidence>
<dbReference type="EMBL" id="FZPD01000003">
    <property type="protein sequence ID" value="SNS92529.1"/>
    <property type="molecule type" value="Genomic_DNA"/>
</dbReference>
<dbReference type="GO" id="GO:0006355">
    <property type="term" value="P:regulation of DNA-templated transcription"/>
    <property type="evidence" value="ECO:0007669"/>
    <property type="project" value="InterPro"/>
</dbReference>
<gene>
    <name evidence="1" type="ORF">SAMN05421640_1650</name>
</gene>
<keyword evidence="2" id="KW-1185">Reference proteome</keyword>
<dbReference type="InterPro" id="IPR013321">
    <property type="entry name" value="Arc_rbn_hlx_hlx"/>
</dbReference>
<name>A0A239IG64_EKHLU</name>
<sequence length="128" mass="15437">MAEKLNGIKIRITFSIPIVLIMKTISLKIPDDVYEKVEKYRKAMDKNRSGYVMEAVMEYTKNKEREELREQLKKESKMVAEDYERFREEIEEWDVTLMDGLDDDEWPEYNTKEYLEKVKALKENDEKV</sequence>
<protein>
    <recommendedName>
        <fullName evidence="3">Ribbon-helix-helix protein, copG family</fullName>
    </recommendedName>
</protein>
<evidence type="ECO:0000313" key="2">
    <source>
        <dbReference type="Proteomes" id="UP000198393"/>
    </source>
</evidence>
<dbReference type="Proteomes" id="UP000198393">
    <property type="component" value="Unassembled WGS sequence"/>
</dbReference>
<dbReference type="Gene3D" id="1.10.1220.10">
    <property type="entry name" value="Met repressor-like"/>
    <property type="match status" value="1"/>
</dbReference>
<dbReference type="AlphaFoldDB" id="A0A239IG64"/>
<organism evidence="1 2">
    <name type="scientific">Ekhidna lutea</name>
    <dbReference type="NCBI Taxonomy" id="447679"/>
    <lineage>
        <taxon>Bacteria</taxon>
        <taxon>Pseudomonadati</taxon>
        <taxon>Bacteroidota</taxon>
        <taxon>Cytophagia</taxon>
        <taxon>Cytophagales</taxon>
        <taxon>Reichenbachiellaceae</taxon>
        <taxon>Ekhidna</taxon>
    </lineage>
</organism>
<proteinExistence type="predicted"/>
<evidence type="ECO:0008006" key="3">
    <source>
        <dbReference type="Google" id="ProtNLM"/>
    </source>
</evidence>
<reference evidence="1 2" key="1">
    <citation type="submission" date="2017-06" db="EMBL/GenBank/DDBJ databases">
        <authorList>
            <person name="Kim H.J."/>
            <person name="Triplett B.A."/>
        </authorList>
    </citation>
    <scope>NUCLEOTIDE SEQUENCE [LARGE SCALE GENOMIC DNA]</scope>
    <source>
        <strain evidence="1 2">DSM 19307</strain>
    </source>
</reference>